<reference evidence="2" key="1">
    <citation type="journal article" date="2022" name="Plant J.">
        <title>Strategies of tolerance reflected in two North American maple genomes.</title>
        <authorList>
            <person name="McEvoy S.L."/>
            <person name="Sezen U.U."/>
            <person name="Trouern-Trend A."/>
            <person name="McMahon S.M."/>
            <person name="Schaberg P.G."/>
            <person name="Yang J."/>
            <person name="Wegrzyn J.L."/>
            <person name="Swenson N.G."/>
        </authorList>
    </citation>
    <scope>NUCLEOTIDE SEQUENCE</scope>
    <source>
        <strain evidence="2">91603</strain>
    </source>
</reference>
<dbReference type="AlphaFoldDB" id="A0AAD5IVA0"/>
<dbReference type="PROSITE" id="PS50228">
    <property type="entry name" value="SUEL_LECTIN"/>
    <property type="match status" value="1"/>
</dbReference>
<proteinExistence type="predicted"/>
<reference evidence="2" key="2">
    <citation type="submission" date="2023-02" db="EMBL/GenBank/DDBJ databases">
        <authorList>
            <person name="Swenson N.G."/>
            <person name="Wegrzyn J.L."/>
            <person name="Mcevoy S.L."/>
        </authorList>
    </citation>
    <scope>NUCLEOTIDE SEQUENCE</scope>
    <source>
        <strain evidence="2">91603</strain>
        <tissue evidence="2">Leaf</tissue>
    </source>
</reference>
<dbReference type="EMBL" id="JAJSOW010000102">
    <property type="protein sequence ID" value="KAI9177121.1"/>
    <property type="molecule type" value="Genomic_DNA"/>
</dbReference>
<comment type="caution">
    <text evidence="2">The sequence shown here is derived from an EMBL/GenBank/DDBJ whole genome shotgun (WGS) entry which is preliminary data.</text>
</comment>
<keyword evidence="3" id="KW-1185">Reference proteome</keyword>
<dbReference type="Pfam" id="PF02140">
    <property type="entry name" value="SUEL_Lectin"/>
    <property type="match status" value="1"/>
</dbReference>
<feature type="domain" description="SUEL-type lectin" evidence="1">
    <location>
        <begin position="35"/>
        <end position="120"/>
    </location>
</feature>
<dbReference type="GO" id="GO:0030246">
    <property type="term" value="F:carbohydrate binding"/>
    <property type="evidence" value="ECO:0007669"/>
    <property type="project" value="InterPro"/>
</dbReference>
<protein>
    <recommendedName>
        <fullName evidence="1">SUEL-type lectin domain-containing protein</fullName>
    </recommendedName>
</protein>
<dbReference type="CDD" id="cd22842">
    <property type="entry name" value="Gal_Rha_Lectin_BGal"/>
    <property type="match status" value="1"/>
</dbReference>
<evidence type="ECO:0000313" key="3">
    <source>
        <dbReference type="Proteomes" id="UP001064489"/>
    </source>
</evidence>
<evidence type="ECO:0000259" key="1">
    <source>
        <dbReference type="PROSITE" id="PS50228"/>
    </source>
</evidence>
<name>A0AAD5IVA0_ACENE</name>
<sequence>MNKDVNTLVLLEEISSNPSLVSFKTVVVGTACGNAYENKTLELSCQGRPIAGVLFASFGDPRGSCGSFTKGTCDAQEDVLSIIQKECIAKESCSIQVIEEKLSKTSCKNIVKRLAVEAVC</sequence>
<organism evidence="2 3">
    <name type="scientific">Acer negundo</name>
    <name type="common">Box elder</name>
    <dbReference type="NCBI Taxonomy" id="4023"/>
    <lineage>
        <taxon>Eukaryota</taxon>
        <taxon>Viridiplantae</taxon>
        <taxon>Streptophyta</taxon>
        <taxon>Embryophyta</taxon>
        <taxon>Tracheophyta</taxon>
        <taxon>Spermatophyta</taxon>
        <taxon>Magnoliopsida</taxon>
        <taxon>eudicotyledons</taxon>
        <taxon>Gunneridae</taxon>
        <taxon>Pentapetalae</taxon>
        <taxon>rosids</taxon>
        <taxon>malvids</taxon>
        <taxon>Sapindales</taxon>
        <taxon>Sapindaceae</taxon>
        <taxon>Hippocastanoideae</taxon>
        <taxon>Acereae</taxon>
        <taxon>Acer</taxon>
    </lineage>
</organism>
<dbReference type="Proteomes" id="UP001064489">
    <property type="component" value="Chromosome 5"/>
</dbReference>
<gene>
    <name evidence="2" type="ORF">LWI28_011342</name>
</gene>
<dbReference type="Gene3D" id="2.60.120.740">
    <property type="match status" value="1"/>
</dbReference>
<dbReference type="InterPro" id="IPR043159">
    <property type="entry name" value="Lectin_gal-bd_sf"/>
</dbReference>
<accession>A0AAD5IVA0</accession>
<evidence type="ECO:0000313" key="2">
    <source>
        <dbReference type="EMBL" id="KAI9177121.1"/>
    </source>
</evidence>
<dbReference type="InterPro" id="IPR000922">
    <property type="entry name" value="Lectin_gal-bd_dom"/>
</dbReference>